<organism evidence="2 3">
    <name type="scientific">Ameca splendens</name>
    <dbReference type="NCBI Taxonomy" id="208324"/>
    <lineage>
        <taxon>Eukaryota</taxon>
        <taxon>Metazoa</taxon>
        <taxon>Chordata</taxon>
        <taxon>Craniata</taxon>
        <taxon>Vertebrata</taxon>
        <taxon>Euteleostomi</taxon>
        <taxon>Actinopterygii</taxon>
        <taxon>Neopterygii</taxon>
        <taxon>Teleostei</taxon>
        <taxon>Neoteleostei</taxon>
        <taxon>Acanthomorphata</taxon>
        <taxon>Ovalentaria</taxon>
        <taxon>Atherinomorphae</taxon>
        <taxon>Cyprinodontiformes</taxon>
        <taxon>Goodeidae</taxon>
        <taxon>Ameca</taxon>
    </lineage>
</organism>
<dbReference type="EMBL" id="JAHRIP010038164">
    <property type="protein sequence ID" value="MEQ2294999.1"/>
    <property type="molecule type" value="Genomic_DNA"/>
</dbReference>
<evidence type="ECO:0000313" key="3">
    <source>
        <dbReference type="Proteomes" id="UP001469553"/>
    </source>
</evidence>
<reference evidence="2 3" key="1">
    <citation type="submission" date="2021-06" db="EMBL/GenBank/DDBJ databases">
        <authorList>
            <person name="Palmer J.M."/>
        </authorList>
    </citation>
    <scope>NUCLEOTIDE SEQUENCE [LARGE SCALE GENOMIC DNA]</scope>
    <source>
        <strain evidence="2 3">AS_MEX2019</strain>
        <tissue evidence="2">Muscle</tissue>
    </source>
</reference>
<evidence type="ECO:0000313" key="2">
    <source>
        <dbReference type="EMBL" id="MEQ2294999.1"/>
    </source>
</evidence>
<evidence type="ECO:0000256" key="1">
    <source>
        <dbReference type="SAM" id="Phobius"/>
    </source>
</evidence>
<keyword evidence="1" id="KW-0812">Transmembrane</keyword>
<comment type="caution">
    <text evidence="2">The sequence shown here is derived from an EMBL/GenBank/DDBJ whole genome shotgun (WGS) entry which is preliminary data.</text>
</comment>
<sequence>MSSDSNIQHERSELLFWQAVKFTVKKRIRDLHLMRLIITTVHQLTCACWWAPLATILFRPELGRHLRLAAVWPTFFPARRTNNTRADGAAAWKLLIKTVEFVSYNKQPLDKWSGVEAGF</sequence>
<proteinExistence type="predicted"/>
<keyword evidence="1" id="KW-1133">Transmembrane helix</keyword>
<keyword evidence="3" id="KW-1185">Reference proteome</keyword>
<name>A0ABV0YMD1_9TELE</name>
<dbReference type="Proteomes" id="UP001469553">
    <property type="component" value="Unassembled WGS sequence"/>
</dbReference>
<protein>
    <submittedName>
        <fullName evidence="2">Uncharacterized protein</fullName>
    </submittedName>
</protein>
<feature type="transmembrane region" description="Helical" evidence="1">
    <location>
        <begin position="36"/>
        <end position="58"/>
    </location>
</feature>
<gene>
    <name evidence="2" type="ORF">AMECASPLE_009648</name>
</gene>
<accession>A0ABV0YMD1</accession>
<keyword evidence="1" id="KW-0472">Membrane</keyword>